<accession>A0A699ZX90</accession>
<organism evidence="3 4">
    <name type="scientific">Haematococcus lacustris</name>
    <name type="common">Green alga</name>
    <name type="synonym">Haematococcus pluvialis</name>
    <dbReference type="NCBI Taxonomy" id="44745"/>
    <lineage>
        <taxon>Eukaryota</taxon>
        <taxon>Viridiplantae</taxon>
        <taxon>Chlorophyta</taxon>
        <taxon>core chlorophytes</taxon>
        <taxon>Chlorophyceae</taxon>
        <taxon>CS clade</taxon>
        <taxon>Chlamydomonadales</taxon>
        <taxon>Haematococcaceae</taxon>
        <taxon>Haematococcus</taxon>
    </lineage>
</organism>
<comment type="caution">
    <text evidence="3">The sequence shown here is derived from an EMBL/GenBank/DDBJ whole genome shotgun (WGS) entry which is preliminary data.</text>
</comment>
<name>A0A699ZX90_HAELA</name>
<keyword evidence="4" id="KW-1185">Reference proteome</keyword>
<evidence type="ECO:0000256" key="1">
    <source>
        <dbReference type="SAM" id="MobiDB-lite"/>
    </source>
</evidence>
<feature type="chain" id="PRO_5025403543" description="Secreted protein" evidence="2">
    <location>
        <begin position="25"/>
        <end position="107"/>
    </location>
</feature>
<dbReference type="Proteomes" id="UP000485058">
    <property type="component" value="Unassembled WGS sequence"/>
</dbReference>
<gene>
    <name evidence="3" type="ORF">HaLaN_24802</name>
</gene>
<proteinExistence type="predicted"/>
<feature type="signal peptide" evidence="2">
    <location>
        <begin position="1"/>
        <end position="24"/>
    </location>
</feature>
<evidence type="ECO:0000313" key="3">
    <source>
        <dbReference type="EMBL" id="GFH26625.1"/>
    </source>
</evidence>
<dbReference type="EMBL" id="BLLF01003182">
    <property type="protein sequence ID" value="GFH26625.1"/>
    <property type="molecule type" value="Genomic_DNA"/>
</dbReference>
<evidence type="ECO:0008006" key="5">
    <source>
        <dbReference type="Google" id="ProtNLM"/>
    </source>
</evidence>
<feature type="region of interest" description="Disordered" evidence="1">
    <location>
        <begin position="50"/>
        <end position="71"/>
    </location>
</feature>
<protein>
    <recommendedName>
        <fullName evidence="5">Secreted protein</fullName>
    </recommendedName>
</protein>
<sequence length="107" mass="11802">MGYEGSSLNIHVLLPVVVCPLLVSDMHAPWSECPLGVPSPFGRSALWRCESPSTPPGKQREERRAVWKTQRRQVRTGALTALSSKSRVAPCCAGARRRSASYWHISS</sequence>
<reference evidence="3 4" key="1">
    <citation type="submission" date="2020-02" db="EMBL/GenBank/DDBJ databases">
        <title>Draft genome sequence of Haematococcus lacustris strain NIES-144.</title>
        <authorList>
            <person name="Morimoto D."/>
            <person name="Nakagawa S."/>
            <person name="Yoshida T."/>
            <person name="Sawayama S."/>
        </authorList>
    </citation>
    <scope>NUCLEOTIDE SEQUENCE [LARGE SCALE GENOMIC DNA]</scope>
    <source>
        <strain evidence="3 4">NIES-144</strain>
    </source>
</reference>
<keyword evidence="2" id="KW-0732">Signal</keyword>
<dbReference type="AlphaFoldDB" id="A0A699ZX90"/>
<evidence type="ECO:0000313" key="4">
    <source>
        <dbReference type="Proteomes" id="UP000485058"/>
    </source>
</evidence>
<evidence type="ECO:0000256" key="2">
    <source>
        <dbReference type="SAM" id="SignalP"/>
    </source>
</evidence>